<evidence type="ECO:0000313" key="9">
    <source>
        <dbReference type="Proteomes" id="UP001224433"/>
    </source>
</evidence>
<keyword evidence="3" id="KW-0731">Sigma factor</keyword>
<evidence type="ECO:0000256" key="3">
    <source>
        <dbReference type="ARBA" id="ARBA00023082"/>
    </source>
</evidence>
<dbReference type="EMBL" id="CP120983">
    <property type="protein sequence ID" value="WLQ65194.1"/>
    <property type="molecule type" value="Genomic_DNA"/>
</dbReference>
<dbReference type="Proteomes" id="UP001224433">
    <property type="component" value="Chromosome"/>
</dbReference>
<dbReference type="PANTHER" id="PTHR43133:SF25">
    <property type="entry name" value="RNA POLYMERASE SIGMA FACTOR RFAY-RELATED"/>
    <property type="match status" value="1"/>
</dbReference>
<evidence type="ECO:0000256" key="2">
    <source>
        <dbReference type="ARBA" id="ARBA00023015"/>
    </source>
</evidence>
<evidence type="ECO:0000313" key="8">
    <source>
        <dbReference type="EMBL" id="WLQ65194.1"/>
    </source>
</evidence>
<feature type="compositionally biased region" description="Basic residues" evidence="5">
    <location>
        <begin position="189"/>
        <end position="198"/>
    </location>
</feature>
<evidence type="ECO:0000256" key="1">
    <source>
        <dbReference type="ARBA" id="ARBA00010641"/>
    </source>
</evidence>
<evidence type="ECO:0000259" key="6">
    <source>
        <dbReference type="Pfam" id="PF04542"/>
    </source>
</evidence>
<dbReference type="InterPro" id="IPR036388">
    <property type="entry name" value="WH-like_DNA-bd_sf"/>
</dbReference>
<dbReference type="RefSeq" id="WP_306103793.1">
    <property type="nucleotide sequence ID" value="NZ_CP120983.1"/>
</dbReference>
<proteinExistence type="inferred from homology"/>
<evidence type="ECO:0000256" key="4">
    <source>
        <dbReference type="ARBA" id="ARBA00023163"/>
    </source>
</evidence>
<dbReference type="Pfam" id="PF08281">
    <property type="entry name" value="Sigma70_r4_2"/>
    <property type="match status" value="1"/>
</dbReference>
<dbReference type="InterPro" id="IPR013325">
    <property type="entry name" value="RNA_pol_sigma_r2"/>
</dbReference>
<keyword evidence="4" id="KW-0804">Transcription</keyword>
<feature type="region of interest" description="Disordered" evidence="5">
    <location>
        <begin position="177"/>
        <end position="198"/>
    </location>
</feature>
<dbReference type="SUPFAM" id="SSF88659">
    <property type="entry name" value="Sigma3 and sigma4 domains of RNA polymerase sigma factors"/>
    <property type="match status" value="1"/>
</dbReference>
<dbReference type="PANTHER" id="PTHR43133">
    <property type="entry name" value="RNA POLYMERASE ECF-TYPE SIGMA FACTO"/>
    <property type="match status" value="1"/>
</dbReference>
<evidence type="ECO:0000259" key="7">
    <source>
        <dbReference type="Pfam" id="PF08281"/>
    </source>
</evidence>
<gene>
    <name evidence="8" type="ORF">P8A20_17015</name>
</gene>
<keyword evidence="2" id="KW-0805">Transcription regulation</keyword>
<keyword evidence="9" id="KW-1185">Reference proteome</keyword>
<dbReference type="InterPro" id="IPR013249">
    <property type="entry name" value="RNA_pol_sigma70_r4_t2"/>
</dbReference>
<dbReference type="Gene3D" id="1.10.10.10">
    <property type="entry name" value="Winged helix-like DNA-binding domain superfamily/Winged helix DNA-binding domain"/>
    <property type="match status" value="1"/>
</dbReference>
<reference evidence="8 9" key="1">
    <citation type="submission" date="2023-03" db="EMBL/GenBank/DDBJ databases">
        <title>Isolation and description of six Streptomyces strains from soil environments, able to metabolize different microbial glucans.</title>
        <authorList>
            <person name="Widen T."/>
            <person name="Larsbrink J."/>
        </authorList>
    </citation>
    <scope>NUCLEOTIDE SEQUENCE [LARGE SCALE GENOMIC DNA]</scope>
    <source>
        <strain evidence="8 9">Alt3</strain>
    </source>
</reference>
<organism evidence="8 9">
    <name type="scientific">Streptomyces glycanivorans</name>
    <dbReference type="NCBI Taxonomy" id="3033808"/>
    <lineage>
        <taxon>Bacteria</taxon>
        <taxon>Bacillati</taxon>
        <taxon>Actinomycetota</taxon>
        <taxon>Actinomycetes</taxon>
        <taxon>Kitasatosporales</taxon>
        <taxon>Streptomycetaceae</taxon>
        <taxon>Streptomyces</taxon>
    </lineage>
</organism>
<protein>
    <submittedName>
        <fullName evidence="8">Sigma-70 family RNA polymerase sigma factor</fullName>
    </submittedName>
</protein>
<dbReference type="InterPro" id="IPR014284">
    <property type="entry name" value="RNA_pol_sigma-70_dom"/>
</dbReference>
<dbReference type="CDD" id="cd06171">
    <property type="entry name" value="Sigma70_r4"/>
    <property type="match status" value="1"/>
</dbReference>
<comment type="similarity">
    <text evidence="1">Belongs to the sigma-70 factor family. ECF subfamily.</text>
</comment>
<evidence type="ECO:0000256" key="5">
    <source>
        <dbReference type="SAM" id="MobiDB-lite"/>
    </source>
</evidence>
<dbReference type="SUPFAM" id="SSF88946">
    <property type="entry name" value="Sigma2 domain of RNA polymerase sigma factors"/>
    <property type="match status" value="1"/>
</dbReference>
<dbReference type="Gene3D" id="1.10.1740.10">
    <property type="match status" value="1"/>
</dbReference>
<dbReference type="InterPro" id="IPR007627">
    <property type="entry name" value="RNA_pol_sigma70_r2"/>
</dbReference>
<name>A0ABY9JE16_9ACTN</name>
<dbReference type="InterPro" id="IPR039425">
    <property type="entry name" value="RNA_pol_sigma-70-like"/>
</dbReference>
<feature type="domain" description="RNA polymerase sigma-70 region 2" evidence="6">
    <location>
        <begin position="22"/>
        <end position="87"/>
    </location>
</feature>
<feature type="domain" description="RNA polymerase sigma factor 70 region 4 type 2" evidence="7">
    <location>
        <begin position="115"/>
        <end position="166"/>
    </location>
</feature>
<dbReference type="NCBIfam" id="TIGR02937">
    <property type="entry name" value="sigma70-ECF"/>
    <property type="match status" value="1"/>
</dbReference>
<dbReference type="Pfam" id="PF04542">
    <property type="entry name" value="Sigma70_r2"/>
    <property type="match status" value="1"/>
</dbReference>
<accession>A0ABY9JE16</accession>
<dbReference type="InterPro" id="IPR013324">
    <property type="entry name" value="RNA_pol_sigma_r3/r4-like"/>
</dbReference>
<sequence length="198" mass="22301">MRHKQGGGDVDIAEDEQRFTDLYREHYSAVDAFVRRRVRADQVTDLVAETFLVAWRRLDELPRSAVLPWLYGVAKYTLANAYRSEERRLRLVESLASQPQAVVGDHSEEVVHRASVAAAFDELSDADQEVLRLTLWEDLTASQAAKVMRCSVATFQVRLHRARKRLRGALVPVSADRGHAQFTGSRQTNGRKRGGGDA</sequence>